<dbReference type="RefSeq" id="WP_223283050.1">
    <property type="nucleotide sequence ID" value="NZ_BMZW01000077.1"/>
</dbReference>
<evidence type="ECO:0000313" key="3">
    <source>
        <dbReference type="Proteomes" id="UP000630864"/>
    </source>
</evidence>
<sequence>MAKAPKNSNAWSAVAESQSTTEEKTEEHMTDHKRKGGMSFGELLAGGMKPGADLGPAYDRDHESSYRRGYHHCAVDIARFIDQNGPITPELLQEWINGAAIHWRKSVTRERKIMAPAFLPDDQR</sequence>
<evidence type="ECO:0000313" key="2">
    <source>
        <dbReference type="EMBL" id="GFZ63239.1"/>
    </source>
</evidence>
<dbReference type="AlphaFoldDB" id="A0A9P3AJQ0"/>
<feature type="compositionally biased region" description="Basic and acidic residues" evidence="1">
    <location>
        <begin position="21"/>
        <end position="30"/>
    </location>
</feature>
<feature type="compositionally biased region" description="Polar residues" evidence="1">
    <location>
        <begin position="1"/>
        <end position="19"/>
    </location>
</feature>
<dbReference type="Proteomes" id="UP000630864">
    <property type="component" value="Unassembled WGS sequence"/>
</dbReference>
<proteinExistence type="predicted"/>
<organism evidence="2 3">
    <name type="scientific">Pseudomonas amygdali pv. eriobotryae</name>
    <dbReference type="NCBI Taxonomy" id="129137"/>
    <lineage>
        <taxon>Bacteria</taxon>
        <taxon>Pseudomonadati</taxon>
        <taxon>Pseudomonadota</taxon>
        <taxon>Gammaproteobacteria</taxon>
        <taxon>Pseudomonadales</taxon>
        <taxon>Pseudomonadaceae</taxon>
        <taxon>Pseudomonas</taxon>
        <taxon>Pseudomonas amygdali</taxon>
    </lineage>
</organism>
<dbReference type="EMBL" id="BMZW01000077">
    <property type="protein sequence ID" value="GFZ63239.1"/>
    <property type="molecule type" value="Genomic_DNA"/>
</dbReference>
<protein>
    <submittedName>
        <fullName evidence="2">Uncharacterized protein</fullName>
    </submittedName>
</protein>
<reference evidence="2" key="1">
    <citation type="submission" date="2020-09" db="EMBL/GenBank/DDBJ databases">
        <title>Pseudomonas syringae pv. eriobotryae genome sequence causing loquat canker disease.</title>
        <authorList>
            <person name="Fukuda S."/>
            <person name="Tashiro H."/>
            <person name="Nagano Y."/>
        </authorList>
    </citation>
    <scope>NUCLEOTIDE SEQUENCE</scope>
    <source>
        <strain evidence="2">AM001</strain>
    </source>
</reference>
<evidence type="ECO:0000256" key="1">
    <source>
        <dbReference type="SAM" id="MobiDB-lite"/>
    </source>
</evidence>
<comment type="caution">
    <text evidence="2">The sequence shown here is derived from an EMBL/GenBank/DDBJ whole genome shotgun (WGS) entry which is preliminary data.</text>
</comment>
<gene>
    <name evidence="2" type="ORF">PSE10A_57500</name>
</gene>
<feature type="region of interest" description="Disordered" evidence="1">
    <location>
        <begin position="1"/>
        <end position="46"/>
    </location>
</feature>
<name>A0A9P3AJQ0_PSEA0</name>
<accession>A0A9P3AJQ0</accession>